<organism evidence="5 6">
    <name type="scientific">Puccinia graminis f. sp. tritici</name>
    <dbReference type="NCBI Taxonomy" id="56615"/>
    <lineage>
        <taxon>Eukaryota</taxon>
        <taxon>Fungi</taxon>
        <taxon>Dikarya</taxon>
        <taxon>Basidiomycota</taxon>
        <taxon>Pucciniomycotina</taxon>
        <taxon>Pucciniomycetes</taxon>
        <taxon>Pucciniales</taxon>
        <taxon>Pucciniaceae</taxon>
        <taxon>Puccinia</taxon>
    </lineage>
</organism>
<dbReference type="Proteomes" id="UP000325313">
    <property type="component" value="Unassembled WGS sequence"/>
</dbReference>
<evidence type="ECO:0000313" key="6">
    <source>
        <dbReference type="Proteomes" id="UP000325313"/>
    </source>
</evidence>
<keyword evidence="3" id="KW-0472">Membrane</keyword>
<feature type="region of interest" description="Disordered" evidence="2">
    <location>
        <begin position="284"/>
        <end position="343"/>
    </location>
</feature>
<feature type="transmembrane region" description="Helical" evidence="3">
    <location>
        <begin position="253"/>
        <end position="272"/>
    </location>
</feature>
<dbReference type="GO" id="GO:0016020">
    <property type="term" value="C:membrane"/>
    <property type="evidence" value="ECO:0007669"/>
    <property type="project" value="UniProtKB-SubCell"/>
</dbReference>
<comment type="subcellular location">
    <subcellularLocation>
        <location evidence="1">Membrane</location>
        <topology evidence="1">Multi-pass membrane protein</topology>
    </subcellularLocation>
</comment>
<dbReference type="EMBL" id="VDEP01000284">
    <property type="protein sequence ID" value="KAA1111388.1"/>
    <property type="molecule type" value="Genomic_DNA"/>
</dbReference>
<name>A0A5B0QDS5_PUCGR</name>
<evidence type="ECO:0000259" key="4">
    <source>
        <dbReference type="Pfam" id="PF24357"/>
    </source>
</evidence>
<comment type="caution">
    <text evidence="5">The sequence shown here is derived from an EMBL/GenBank/DDBJ whole genome shotgun (WGS) entry which is preliminary data.</text>
</comment>
<dbReference type="InterPro" id="IPR056227">
    <property type="entry name" value="TMD0_ABC"/>
</dbReference>
<protein>
    <recommendedName>
        <fullName evidence="4">ABC transporter TMD0 domain-containing protein</fullName>
    </recommendedName>
</protein>
<feature type="transmembrane region" description="Helical" evidence="3">
    <location>
        <begin position="193"/>
        <end position="211"/>
    </location>
</feature>
<reference evidence="5 6" key="1">
    <citation type="submission" date="2019-05" db="EMBL/GenBank/DDBJ databases">
        <title>Emergence of the Ug99 lineage of the wheat stem rust pathogen through somatic hybridization.</title>
        <authorList>
            <person name="Li F."/>
            <person name="Upadhyaya N.M."/>
            <person name="Sperschneider J."/>
            <person name="Matny O."/>
            <person name="Nguyen-Phuc H."/>
            <person name="Mago R."/>
            <person name="Raley C."/>
            <person name="Miller M.E."/>
            <person name="Silverstein K.A.T."/>
            <person name="Henningsen E."/>
            <person name="Hirsch C.D."/>
            <person name="Visser B."/>
            <person name="Pretorius Z.A."/>
            <person name="Steffenson B.J."/>
            <person name="Schwessinger B."/>
            <person name="Dodds P.N."/>
            <person name="Figueroa M."/>
        </authorList>
    </citation>
    <scope>NUCLEOTIDE SEQUENCE [LARGE SCALE GENOMIC DNA]</scope>
    <source>
        <strain evidence="5 6">Ug99</strain>
    </source>
</reference>
<keyword evidence="3" id="KW-1133">Transmembrane helix</keyword>
<feature type="transmembrane region" description="Helical" evidence="3">
    <location>
        <begin position="223"/>
        <end position="241"/>
    </location>
</feature>
<keyword evidence="3" id="KW-0812">Transmembrane</keyword>
<gene>
    <name evidence="5" type="ORF">PGTUg99_000132</name>
</gene>
<feature type="compositionally biased region" description="Low complexity" evidence="2">
    <location>
        <begin position="286"/>
        <end position="307"/>
    </location>
</feature>
<dbReference type="Pfam" id="PF24357">
    <property type="entry name" value="TMD0_ABC"/>
    <property type="match status" value="1"/>
</dbReference>
<proteinExistence type="predicted"/>
<sequence length="343" mass="37928">MSSLRGAIPLLDRASAREEINGDGLFVVPPGSRRAIQSEYKFIQLAIPGPLILTTPKGSNQLEGGVSLKTRLNSIHNLTLAFVSSLPTHNLPHKDPSVMAFDQSLHYYGQIQQPIGFDFQASPLPSANYHPPSLTGVLKNVSTTTRGATHSGQIHPRQWLARSLQALLPAGHPPQVDQPKPNQALRMTYISKLLLILIVSVIQLAYSTLLFLRSGWWDPVECLSQLVVLVSLLYAIPLHHLSHRRSKRSSTSLLFFYLFFLITSAIELRSHLDTPYFTSTLIKPASSSSDPHWSPPSSSSSVSDHSSMVTTPSLSVRMATRLTPGRTQREQVPIRPTTARNRR</sequence>
<accession>A0A5B0QDS5</accession>
<evidence type="ECO:0000256" key="3">
    <source>
        <dbReference type="SAM" id="Phobius"/>
    </source>
</evidence>
<evidence type="ECO:0000256" key="2">
    <source>
        <dbReference type="SAM" id="MobiDB-lite"/>
    </source>
</evidence>
<evidence type="ECO:0000256" key="1">
    <source>
        <dbReference type="ARBA" id="ARBA00004141"/>
    </source>
</evidence>
<evidence type="ECO:0000313" key="5">
    <source>
        <dbReference type="EMBL" id="KAA1111388.1"/>
    </source>
</evidence>
<feature type="domain" description="ABC transporter TMD0" evidence="4">
    <location>
        <begin position="182"/>
        <end position="274"/>
    </location>
</feature>
<dbReference type="AlphaFoldDB" id="A0A5B0QDS5"/>